<reference evidence="1 2" key="1">
    <citation type="submission" date="2019-06" db="EMBL/GenBank/DDBJ databases">
        <title>Vibrio cholerae phylogeny based on whole-genome sequencing reveals genetic diversity and population strucutre.</title>
        <authorList>
            <person name="Zhiqiu Y."/>
            <person name="Bin L."/>
            <person name="Lingyan J."/>
        </authorList>
    </citation>
    <scope>NUCLEOTIDE SEQUENCE [LARGE SCALE GENOMIC DNA]</scope>
    <source>
        <strain evidence="1 2">N2814</strain>
    </source>
</reference>
<dbReference type="RefSeq" id="WP_119298955.1">
    <property type="nucleotide sequence ID" value="NZ_JAILXN010000001.1"/>
</dbReference>
<gene>
    <name evidence="1" type="ORF">FXF03_01900</name>
</gene>
<accession>A0ABD7SRA9</accession>
<protein>
    <submittedName>
        <fullName evidence="1">Uncharacterized protein</fullName>
    </submittedName>
</protein>
<organism evidence="1 2">
    <name type="scientific">Vibrio cholerae</name>
    <dbReference type="NCBI Taxonomy" id="666"/>
    <lineage>
        <taxon>Bacteria</taxon>
        <taxon>Pseudomonadati</taxon>
        <taxon>Pseudomonadota</taxon>
        <taxon>Gammaproteobacteria</taxon>
        <taxon>Vibrionales</taxon>
        <taxon>Vibrionaceae</taxon>
        <taxon>Vibrio</taxon>
    </lineage>
</organism>
<proteinExistence type="predicted"/>
<dbReference type="AlphaFoldDB" id="A0ABD7SRA9"/>
<comment type="caution">
    <text evidence="1">The sequence shown here is derived from an EMBL/GenBank/DDBJ whole genome shotgun (WGS) entry which is preliminary data.</text>
</comment>
<evidence type="ECO:0000313" key="2">
    <source>
        <dbReference type="Proteomes" id="UP000323819"/>
    </source>
</evidence>
<evidence type="ECO:0000313" key="1">
    <source>
        <dbReference type="EMBL" id="TXX67353.1"/>
    </source>
</evidence>
<dbReference type="EMBL" id="VSIJ01000005">
    <property type="protein sequence ID" value="TXX67353.1"/>
    <property type="molecule type" value="Genomic_DNA"/>
</dbReference>
<name>A0ABD7SRA9_VIBCL</name>
<dbReference type="Proteomes" id="UP000323819">
    <property type="component" value="Unassembled WGS sequence"/>
</dbReference>
<sequence>MKFKKQSGFGLLTALASVVATSLLFFLFVTIQSLSLRAERERWILIASTPIHMLDAYENYFNVDCSDDGVVTPRDITFLYANGYIKDDSIFNPFDFQYSVSFVRPSTRFDSAGRVISDGFTEFTITTTINDDYKRSRFTYALEEMAVPFDLVGKTIAVRKTHNLTDTELNYQYLNGGMGFNCY</sequence>